<gene>
    <name evidence="2" type="ORF">HLRTI_000509</name>
</gene>
<name>F7PLR3_9EURY</name>
<dbReference type="AlphaFoldDB" id="F7PLR3"/>
<evidence type="ECO:0000313" key="3">
    <source>
        <dbReference type="Proteomes" id="UP000003861"/>
    </source>
</evidence>
<dbReference type="RefSeq" id="WP_008527040.1">
    <property type="nucleotide sequence ID" value="NZ_AFNT02000003.1"/>
</dbReference>
<dbReference type="EMBL" id="AFNT02000003">
    <property type="protein sequence ID" value="ERJ07466.1"/>
    <property type="molecule type" value="Genomic_DNA"/>
</dbReference>
<sequence length="111" mass="12319">MPIAGIYTPSKSLRDTEPEDNTFQRDAAFDTDRGAWIETSDGEIVAEFGEDELKGADIEEVLDIFYSRYAGGGHSYYVSQESDIPGEIEVRDPVLDPDAVIDVDTVEQIDK</sequence>
<reference evidence="2 3" key="1">
    <citation type="journal article" date="2011" name="J. Bacteriol.">
        <title>Genome sequence of Halorhabdus tiamatea, the first archaeon isolated from a deep-sea anoxic brine lake.</title>
        <authorList>
            <person name="Antunes A."/>
            <person name="Alam I."/>
            <person name="Bajic V.B."/>
            <person name="Stingl U."/>
        </authorList>
    </citation>
    <scope>NUCLEOTIDE SEQUENCE [LARGE SCALE GENOMIC DNA]</scope>
    <source>
        <strain evidence="2 3">SARL4B</strain>
    </source>
</reference>
<reference evidence="2 3" key="2">
    <citation type="journal article" date="2013" name="PLoS ONE">
        <title>INDIGO - INtegrated Data Warehouse of MIcrobial GenOmes with Examples from the Red Sea Extremophiles.</title>
        <authorList>
            <person name="Alam I."/>
            <person name="Antunes A."/>
            <person name="Kamau A.A."/>
            <person name="Ba Alawi W."/>
            <person name="Kalkatawi M."/>
            <person name="Stingl U."/>
            <person name="Bajic V.B."/>
        </authorList>
    </citation>
    <scope>NUCLEOTIDE SEQUENCE [LARGE SCALE GENOMIC DNA]</scope>
    <source>
        <strain evidence="2 3">SARL4B</strain>
    </source>
</reference>
<proteinExistence type="predicted"/>
<dbReference type="Proteomes" id="UP000003861">
    <property type="component" value="Unassembled WGS sequence"/>
</dbReference>
<accession>F7PLR3</accession>
<evidence type="ECO:0000256" key="1">
    <source>
        <dbReference type="SAM" id="MobiDB-lite"/>
    </source>
</evidence>
<comment type="caution">
    <text evidence="2">The sequence shown here is derived from an EMBL/GenBank/DDBJ whole genome shotgun (WGS) entry which is preliminary data.</text>
</comment>
<evidence type="ECO:0000313" key="2">
    <source>
        <dbReference type="EMBL" id="ERJ07466.1"/>
    </source>
</evidence>
<feature type="region of interest" description="Disordered" evidence="1">
    <location>
        <begin position="1"/>
        <end position="20"/>
    </location>
</feature>
<organism evidence="2 3">
    <name type="scientific">Halorhabdus tiamatea SARL4B</name>
    <dbReference type="NCBI Taxonomy" id="1033806"/>
    <lineage>
        <taxon>Archaea</taxon>
        <taxon>Methanobacteriati</taxon>
        <taxon>Methanobacteriota</taxon>
        <taxon>Stenosarchaea group</taxon>
        <taxon>Halobacteria</taxon>
        <taxon>Halobacteriales</taxon>
        <taxon>Haloarculaceae</taxon>
        <taxon>Halorhabdus</taxon>
    </lineage>
</organism>
<protein>
    <submittedName>
        <fullName evidence="2">Uncharacterized protein</fullName>
    </submittedName>
</protein>